<organism evidence="10 11">
    <name type="scientific">Cyprinus carpio carpio</name>
    <dbReference type="NCBI Taxonomy" id="630221"/>
    <lineage>
        <taxon>Eukaryota</taxon>
        <taxon>Metazoa</taxon>
        <taxon>Chordata</taxon>
        <taxon>Craniata</taxon>
        <taxon>Vertebrata</taxon>
        <taxon>Euteleostomi</taxon>
        <taxon>Actinopterygii</taxon>
        <taxon>Neopterygii</taxon>
        <taxon>Teleostei</taxon>
        <taxon>Ostariophysi</taxon>
        <taxon>Cypriniformes</taxon>
        <taxon>Cyprinidae</taxon>
        <taxon>Cyprininae</taxon>
        <taxon>Cyprinus</taxon>
    </lineage>
</organism>
<dbReference type="GO" id="GO:0004366">
    <property type="term" value="F:glycerol-3-phosphate O-acyltransferase activity"/>
    <property type="evidence" value="ECO:0007669"/>
    <property type="project" value="TreeGrafter"/>
</dbReference>
<keyword evidence="5 7" id="KW-0012">Acyltransferase</keyword>
<keyword evidence="4 8" id="KW-0472">Membrane</keyword>
<comment type="similarity">
    <text evidence="2 7">Belongs to the GPAT/DAPAT family.</text>
</comment>
<evidence type="ECO:0000313" key="11">
    <source>
        <dbReference type="Proteomes" id="UP001108240"/>
    </source>
</evidence>
<evidence type="ECO:0000256" key="5">
    <source>
        <dbReference type="ARBA" id="ARBA00023315"/>
    </source>
</evidence>
<protein>
    <submittedName>
        <fullName evidence="10">Glyceronephosphate O-acyltransferase 2</fullName>
    </submittedName>
</protein>
<dbReference type="PIRSF" id="PIRSF000437">
    <property type="entry name" value="GPAT_DHAPAT"/>
    <property type="match status" value="1"/>
</dbReference>
<dbReference type="Pfam" id="PF19277">
    <property type="entry name" value="GPAT_C"/>
    <property type="match status" value="1"/>
</dbReference>
<keyword evidence="8" id="KW-1133">Transmembrane helix</keyword>
<reference evidence="10" key="1">
    <citation type="submission" date="2025-08" db="UniProtKB">
        <authorList>
            <consortium name="Ensembl"/>
        </authorList>
    </citation>
    <scope>IDENTIFICATION</scope>
</reference>
<dbReference type="InterPro" id="IPR022284">
    <property type="entry name" value="GPAT/DHAPAT"/>
</dbReference>
<dbReference type="CDD" id="cd07993">
    <property type="entry name" value="LPLAT_DHAPAT-like"/>
    <property type="match status" value="1"/>
</dbReference>
<dbReference type="OMA" id="MTREFKP"/>
<dbReference type="GO" id="GO:0031966">
    <property type="term" value="C:mitochondrial membrane"/>
    <property type="evidence" value="ECO:0007669"/>
    <property type="project" value="TreeGrafter"/>
</dbReference>
<dbReference type="InterPro" id="IPR041728">
    <property type="entry name" value="GPAT/DHAPAT_LPLAT"/>
</dbReference>
<sequence>MEPLSVDGAEADGFFDILEERRRSSDLSHAFRTFNPQPYRGATPIAAAALNRMVLESQYLSYIIQEIMVECDEPREALLEEASALLDEMSQNLQLGFIRLLGFALSKVFKSVFSSIHVNEDGLTRLQQAIQEYPVILMPNHRSYMDFLVLSYIMFTYDLSIPVIAAGIPLMGMKLIGEIFRRSGAFFIRRAIGSDKLYWAVLSEYVRTIVRTGYAPLEFYVEGLRSRTLKSLTPKLGMMHMVLEPFFKGEVFDISLVPISISYERVLEESLLAHELLGVPKPKETTEALLKARTVLKEDYGCMHVCFGNPVSVRDLVKGKINRRQYNLVPRDLPMKPSKETQEFVSGLAHMIIRLHERNVVLSAWNLMAVVLLQNLQGIDLDLLTHKTLGLRRLALRFGAHLRWPKNVSDSEVMSSSVSLHHSVVRCERGRVYLVEEAGPGPVTQEEAVFRRAAAVLMCASYRNQAVHVFTRPAMVAVAMITAARNRTDDVFHHFKFLLELFSNEFVLIPGQAVQDFEEGCSLLQQSGVIGRSDEEIYVRDNGQETIIFLREILQPFIESYQLVFRYLCEESSQTFREKMFSNSIRSFIVKLFISGEVESYESLSSDLQKNVLSALLSMAAVTKTKVDDQNEFRVNKSAVKRIWDMLRYGWSPQISVNARL</sequence>
<proteinExistence type="inferred from homology"/>
<reference evidence="10" key="2">
    <citation type="submission" date="2025-09" db="UniProtKB">
        <authorList>
            <consortium name="Ensembl"/>
        </authorList>
    </citation>
    <scope>IDENTIFICATION</scope>
</reference>
<comment type="subcellular location">
    <subcellularLocation>
        <location evidence="1">Membrane</location>
    </subcellularLocation>
</comment>
<dbReference type="Proteomes" id="UP001108240">
    <property type="component" value="Unplaced"/>
</dbReference>
<dbReference type="SMART" id="SM00563">
    <property type="entry name" value="PlsC"/>
    <property type="match status" value="1"/>
</dbReference>
<dbReference type="GO" id="GO:0016287">
    <property type="term" value="F:glycerone-phosphate O-acyltransferase activity"/>
    <property type="evidence" value="ECO:0007669"/>
    <property type="project" value="TreeGrafter"/>
</dbReference>
<dbReference type="GO" id="GO:0008654">
    <property type="term" value="P:phospholipid biosynthetic process"/>
    <property type="evidence" value="ECO:0007669"/>
    <property type="project" value="TreeGrafter"/>
</dbReference>
<keyword evidence="11" id="KW-1185">Reference proteome</keyword>
<evidence type="ECO:0000256" key="6">
    <source>
        <dbReference type="ARBA" id="ARBA00025707"/>
    </source>
</evidence>
<dbReference type="GO" id="GO:0006631">
    <property type="term" value="P:fatty acid metabolic process"/>
    <property type="evidence" value="ECO:0007669"/>
    <property type="project" value="TreeGrafter"/>
</dbReference>
<comment type="pathway">
    <text evidence="6">Phospholipid metabolism.</text>
</comment>
<dbReference type="Pfam" id="PF01553">
    <property type="entry name" value="Acyltransferase"/>
    <property type="match status" value="1"/>
</dbReference>
<evidence type="ECO:0000256" key="2">
    <source>
        <dbReference type="ARBA" id="ARBA00007937"/>
    </source>
</evidence>
<dbReference type="GeneTree" id="ENSGT00520000055570"/>
<evidence type="ECO:0000256" key="4">
    <source>
        <dbReference type="ARBA" id="ARBA00023136"/>
    </source>
</evidence>
<dbReference type="GO" id="GO:0019432">
    <property type="term" value="P:triglyceride biosynthetic process"/>
    <property type="evidence" value="ECO:0007669"/>
    <property type="project" value="TreeGrafter"/>
</dbReference>
<dbReference type="InterPro" id="IPR002123">
    <property type="entry name" value="Plipid/glycerol_acylTrfase"/>
</dbReference>
<keyword evidence="8" id="KW-0812">Transmembrane</keyword>
<dbReference type="InterPro" id="IPR045520">
    <property type="entry name" value="GPAT/DHAPAT_C"/>
</dbReference>
<feature type="transmembrane region" description="Helical" evidence="8">
    <location>
        <begin position="147"/>
        <end position="172"/>
    </location>
</feature>
<evidence type="ECO:0000256" key="1">
    <source>
        <dbReference type="ARBA" id="ARBA00004370"/>
    </source>
</evidence>
<keyword evidence="3 7" id="KW-0808">Transferase</keyword>
<dbReference type="PANTHER" id="PTHR12563">
    <property type="entry name" value="GLYCEROL-3-PHOSPHATE ACYLTRANSFERASE"/>
    <property type="match status" value="1"/>
</dbReference>
<evidence type="ECO:0000256" key="7">
    <source>
        <dbReference type="PIRNR" id="PIRNR000437"/>
    </source>
</evidence>
<evidence type="ECO:0000256" key="8">
    <source>
        <dbReference type="SAM" id="Phobius"/>
    </source>
</evidence>
<dbReference type="SUPFAM" id="SSF69593">
    <property type="entry name" value="Glycerol-3-phosphate (1)-acyltransferase"/>
    <property type="match status" value="1"/>
</dbReference>
<dbReference type="GO" id="GO:0008611">
    <property type="term" value="P:ether lipid biosynthetic process"/>
    <property type="evidence" value="ECO:0007669"/>
    <property type="project" value="TreeGrafter"/>
</dbReference>
<name>A0A9J8BV88_CYPCA</name>
<dbReference type="Ensembl" id="ENSCCRT00000164254.1">
    <property type="protein sequence ID" value="ENSCCRP00000161297.1"/>
    <property type="gene ID" value="ENSCCRG00000013654.2"/>
</dbReference>
<accession>A0A9J8BV88</accession>
<dbReference type="PANTHER" id="PTHR12563:SF22">
    <property type="entry name" value="DIHYDROXYACETONE PHOSPHATE ACYLTRANSFERASE ISOFORM X1"/>
    <property type="match status" value="1"/>
</dbReference>
<feature type="domain" description="Phospholipid/glycerol acyltransferase" evidence="9">
    <location>
        <begin position="135"/>
        <end position="264"/>
    </location>
</feature>
<dbReference type="AlphaFoldDB" id="A0A9J8BV88"/>
<evidence type="ECO:0000259" key="9">
    <source>
        <dbReference type="SMART" id="SM00563"/>
    </source>
</evidence>
<dbReference type="GO" id="GO:0005778">
    <property type="term" value="C:peroxisomal membrane"/>
    <property type="evidence" value="ECO:0007669"/>
    <property type="project" value="TreeGrafter"/>
</dbReference>
<evidence type="ECO:0000256" key="3">
    <source>
        <dbReference type="ARBA" id="ARBA00022679"/>
    </source>
</evidence>
<evidence type="ECO:0000313" key="10">
    <source>
        <dbReference type="Ensembl" id="ENSCCRP00000161297.1"/>
    </source>
</evidence>